<dbReference type="EMBL" id="JACXVP010000002">
    <property type="protein sequence ID" value="KAG5623557.1"/>
    <property type="molecule type" value="Genomic_DNA"/>
</dbReference>
<evidence type="ECO:0000313" key="3">
    <source>
        <dbReference type="Proteomes" id="UP000824120"/>
    </source>
</evidence>
<keyword evidence="3" id="KW-1185">Reference proteome</keyword>
<accession>A0A9J6AFX1</accession>
<organism evidence="2 3">
    <name type="scientific">Solanum commersonii</name>
    <name type="common">Commerson's wild potato</name>
    <name type="synonym">Commerson's nightshade</name>
    <dbReference type="NCBI Taxonomy" id="4109"/>
    <lineage>
        <taxon>Eukaryota</taxon>
        <taxon>Viridiplantae</taxon>
        <taxon>Streptophyta</taxon>
        <taxon>Embryophyta</taxon>
        <taxon>Tracheophyta</taxon>
        <taxon>Spermatophyta</taxon>
        <taxon>Magnoliopsida</taxon>
        <taxon>eudicotyledons</taxon>
        <taxon>Gunneridae</taxon>
        <taxon>Pentapetalae</taxon>
        <taxon>asterids</taxon>
        <taxon>lamiids</taxon>
        <taxon>Solanales</taxon>
        <taxon>Solanaceae</taxon>
        <taxon>Solanoideae</taxon>
        <taxon>Solaneae</taxon>
        <taxon>Solanum</taxon>
    </lineage>
</organism>
<evidence type="ECO:0000256" key="1">
    <source>
        <dbReference type="SAM" id="MobiDB-lite"/>
    </source>
</evidence>
<dbReference type="Proteomes" id="UP000824120">
    <property type="component" value="Chromosome 2"/>
</dbReference>
<feature type="compositionally biased region" description="Polar residues" evidence="1">
    <location>
        <begin position="188"/>
        <end position="197"/>
    </location>
</feature>
<gene>
    <name evidence="2" type="ORF">H5410_008775</name>
</gene>
<proteinExistence type="predicted"/>
<protein>
    <submittedName>
        <fullName evidence="2">Uncharacterized protein</fullName>
    </submittedName>
</protein>
<feature type="region of interest" description="Disordered" evidence="1">
    <location>
        <begin position="143"/>
        <end position="170"/>
    </location>
</feature>
<evidence type="ECO:0000313" key="2">
    <source>
        <dbReference type="EMBL" id="KAG5623557.1"/>
    </source>
</evidence>
<dbReference type="OrthoDB" id="1304490at2759"/>
<sequence>MMKRIGQLREFSNTWVTDISPMPFKILQQNINKSMQCNISWMEKGTLLGTLVVAELSSLRAYLVLMMLLPYTTSNINQFITWTTNEQYEYVATVIVNQQLNHAVKRLHGRPSKARRKEANETKRTVKLSKCGVVMTCSNCHTKGHNKRGMPQKNHENEGNSGGQSLRPFKRPRMVGFGVLIRDDGFTTVNPGMQSSRGVGIGTRVPRRSDEASGDIGY</sequence>
<dbReference type="AlphaFoldDB" id="A0A9J6AFX1"/>
<reference evidence="2 3" key="1">
    <citation type="submission" date="2020-09" db="EMBL/GenBank/DDBJ databases">
        <title>De no assembly of potato wild relative species, Solanum commersonii.</title>
        <authorList>
            <person name="Cho K."/>
        </authorList>
    </citation>
    <scope>NUCLEOTIDE SEQUENCE [LARGE SCALE GENOMIC DNA]</scope>
    <source>
        <strain evidence="2">LZ3.2</strain>
        <tissue evidence="2">Leaf</tissue>
    </source>
</reference>
<name>A0A9J6AFX1_SOLCO</name>
<comment type="caution">
    <text evidence="2">The sequence shown here is derived from an EMBL/GenBank/DDBJ whole genome shotgun (WGS) entry which is preliminary data.</text>
</comment>
<feature type="region of interest" description="Disordered" evidence="1">
    <location>
        <begin position="188"/>
        <end position="218"/>
    </location>
</feature>